<protein>
    <submittedName>
        <fullName evidence="2">Uncharacterized protein</fullName>
    </submittedName>
</protein>
<name>A0ABQ9UT30_SAGOE</name>
<reference evidence="2 3" key="1">
    <citation type="submission" date="2023-05" db="EMBL/GenBank/DDBJ databases">
        <title>B98-5 Cell Line De Novo Hybrid Assembly: An Optical Mapping Approach.</title>
        <authorList>
            <person name="Kananen K."/>
            <person name="Auerbach J.A."/>
            <person name="Kautto E."/>
            <person name="Blachly J.S."/>
        </authorList>
    </citation>
    <scope>NUCLEOTIDE SEQUENCE [LARGE SCALE GENOMIC DNA]</scope>
    <source>
        <strain evidence="2">B95-8</strain>
        <tissue evidence="2">Cell line</tissue>
    </source>
</reference>
<proteinExistence type="predicted"/>
<gene>
    <name evidence="2" type="ORF">P7K49_021303</name>
</gene>
<evidence type="ECO:0000256" key="1">
    <source>
        <dbReference type="SAM" id="MobiDB-lite"/>
    </source>
</evidence>
<comment type="caution">
    <text evidence="2">The sequence shown here is derived from an EMBL/GenBank/DDBJ whole genome shotgun (WGS) entry which is preliminary data.</text>
</comment>
<feature type="compositionally biased region" description="Polar residues" evidence="1">
    <location>
        <begin position="1"/>
        <end position="17"/>
    </location>
</feature>
<evidence type="ECO:0000313" key="2">
    <source>
        <dbReference type="EMBL" id="KAK2099955.1"/>
    </source>
</evidence>
<feature type="region of interest" description="Disordered" evidence="1">
    <location>
        <begin position="1"/>
        <end position="47"/>
    </location>
</feature>
<dbReference type="Proteomes" id="UP001266305">
    <property type="component" value="Unassembled WGS sequence"/>
</dbReference>
<accession>A0ABQ9UT30</accession>
<dbReference type="EMBL" id="JASSZA010000010">
    <property type="protein sequence ID" value="KAK2099955.1"/>
    <property type="molecule type" value="Genomic_DNA"/>
</dbReference>
<sequence>MWLTSATPPWSSFSRCDQQGEPPVDTLEAPPAGLTRRTVPTWGSPRAEPRARLSNDLPYHFRFVGRPGDYVYIFRSFRMEEVTEMVFVSGGPFCFAYRLSALCTWEKQPQRVAAASCGTCLLRGGGAELVDGEWCMGLGSGPGKKEAPCRPAPPRPCLLPGNALPDPSPSPRPSSL</sequence>
<organism evidence="2 3">
    <name type="scientific">Saguinus oedipus</name>
    <name type="common">Cotton-top tamarin</name>
    <name type="synonym">Oedipomidas oedipus</name>
    <dbReference type="NCBI Taxonomy" id="9490"/>
    <lineage>
        <taxon>Eukaryota</taxon>
        <taxon>Metazoa</taxon>
        <taxon>Chordata</taxon>
        <taxon>Craniata</taxon>
        <taxon>Vertebrata</taxon>
        <taxon>Euteleostomi</taxon>
        <taxon>Mammalia</taxon>
        <taxon>Eutheria</taxon>
        <taxon>Euarchontoglires</taxon>
        <taxon>Primates</taxon>
        <taxon>Haplorrhini</taxon>
        <taxon>Platyrrhini</taxon>
        <taxon>Cebidae</taxon>
        <taxon>Callitrichinae</taxon>
        <taxon>Saguinus</taxon>
    </lineage>
</organism>
<feature type="compositionally biased region" description="Pro residues" evidence="1">
    <location>
        <begin position="166"/>
        <end position="176"/>
    </location>
</feature>
<feature type="region of interest" description="Disordered" evidence="1">
    <location>
        <begin position="141"/>
        <end position="176"/>
    </location>
</feature>
<keyword evidence="3" id="KW-1185">Reference proteome</keyword>
<evidence type="ECO:0000313" key="3">
    <source>
        <dbReference type="Proteomes" id="UP001266305"/>
    </source>
</evidence>